<name>A0A9J6DYK1_RHIMP</name>
<feature type="domain" description="P5A-ATPase transmembrane helical hairpin" evidence="2">
    <location>
        <begin position="21"/>
        <end position="89"/>
    </location>
</feature>
<dbReference type="VEuPathDB" id="VectorBase:LOC119160815"/>
<sequence length="165" mass="17975">MVPPAACVDELVQRISLHTRKPFLLDGCVSPFLTLYTAWLYLWTCVYGVSEYYEAGLIALACLGVVHIPTCLFCHWSVHVRCLLSCKRETNPTKAALAKVVPTPNNGSAELVCLHVDRVFALAIMAGPLVVTTVPTSAWNLPWPDLGFPAMTPMPETFDAATLGS</sequence>
<dbReference type="EMBL" id="JABSTU010000006">
    <property type="protein sequence ID" value="KAH8027221.1"/>
    <property type="molecule type" value="Genomic_DNA"/>
</dbReference>
<reference evidence="3" key="2">
    <citation type="submission" date="2021-09" db="EMBL/GenBank/DDBJ databases">
        <authorList>
            <person name="Jia N."/>
            <person name="Wang J."/>
            <person name="Shi W."/>
            <person name="Du L."/>
            <person name="Sun Y."/>
            <person name="Zhan W."/>
            <person name="Jiang J."/>
            <person name="Wang Q."/>
            <person name="Zhang B."/>
            <person name="Ji P."/>
            <person name="Sakyi L.B."/>
            <person name="Cui X."/>
            <person name="Yuan T."/>
            <person name="Jiang B."/>
            <person name="Yang W."/>
            <person name="Lam T.T.-Y."/>
            <person name="Chang Q."/>
            <person name="Ding S."/>
            <person name="Wang X."/>
            <person name="Zhu J."/>
            <person name="Ruan X."/>
            <person name="Zhao L."/>
            <person name="Wei J."/>
            <person name="Que T."/>
            <person name="Du C."/>
            <person name="Cheng J."/>
            <person name="Dai P."/>
            <person name="Han X."/>
            <person name="Huang E."/>
            <person name="Gao Y."/>
            <person name="Liu J."/>
            <person name="Shao H."/>
            <person name="Ye R."/>
            <person name="Li L."/>
            <person name="Wei W."/>
            <person name="Wang X."/>
            <person name="Wang C."/>
            <person name="Huo Q."/>
            <person name="Li W."/>
            <person name="Guo W."/>
            <person name="Chen H."/>
            <person name="Chen S."/>
            <person name="Zhou L."/>
            <person name="Zhou L."/>
            <person name="Ni X."/>
            <person name="Tian J."/>
            <person name="Zhou Y."/>
            <person name="Sheng Y."/>
            <person name="Liu T."/>
            <person name="Pan Y."/>
            <person name="Xia L."/>
            <person name="Li J."/>
            <person name="Zhao F."/>
            <person name="Cao W."/>
        </authorList>
    </citation>
    <scope>NUCLEOTIDE SEQUENCE</scope>
    <source>
        <strain evidence="3">Rmic-2018</strain>
        <tissue evidence="3">Larvae</tissue>
    </source>
</reference>
<keyword evidence="1" id="KW-0812">Transmembrane</keyword>
<evidence type="ECO:0000259" key="2">
    <source>
        <dbReference type="Pfam" id="PF23143"/>
    </source>
</evidence>
<keyword evidence="1" id="KW-1133">Transmembrane helix</keyword>
<proteinExistence type="predicted"/>
<dbReference type="InterPro" id="IPR057255">
    <property type="entry name" value="2TM_P5A-ATPase"/>
</dbReference>
<dbReference type="AlphaFoldDB" id="A0A9J6DYK1"/>
<comment type="caution">
    <text evidence="3">The sequence shown here is derived from an EMBL/GenBank/DDBJ whole genome shotgun (WGS) entry which is preliminary data.</text>
</comment>
<feature type="transmembrane region" description="Helical" evidence="1">
    <location>
        <begin position="23"/>
        <end position="43"/>
    </location>
</feature>
<organism evidence="3 4">
    <name type="scientific">Rhipicephalus microplus</name>
    <name type="common">Cattle tick</name>
    <name type="synonym">Boophilus microplus</name>
    <dbReference type="NCBI Taxonomy" id="6941"/>
    <lineage>
        <taxon>Eukaryota</taxon>
        <taxon>Metazoa</taxon>
        <taxon>Ecdysozoa</taxon>
        <taxon>Arthropoda</taxon>
        <taxon>Chelicerata</taxon>
        <taxon>Arachnida</taxon>
        <taxon>Acari</taxon>
        <taxon>Parasitiformes</taxon>
        <taxon>Ixodida</taxon>
        <taxon>Ixodoidea</taxon>
        <taxon>Ixodidae</taxon>
        <taxon>Rhipicephalinae</taxon>
        <taxon>Rhipicephalus</taxon>
        <taxon>Boophilus</taxon>
    </lineage>
</organism>
<dbReference type="Pfam" id="PF23143">
    <property type="entry name" value="2TM_P5A-ATPase"/>
    <property type="match status" value="1"/>
</dbReference>
<accession>A0A9J6DYK1</accession>
<dbReference type="Proteomes" id="UP000821866">
    <property type="component" value="Chromosome 4"/>
</dbReference>
<reference evidence="3" key="1">
    <citation type="journal article" date="2020" name="Cell">
        <title>Large-Scale Comparative Analyses of Tick Genomes Elucidate Their Genetic Diversity and Vector Capacities.</title>
        <authorList>
            <consortium name="Tick Genome and Microbiome Consortium (TIGMIC)"/>
            <person name="Jia N."/>
            <person name="Wang J."/>
            <person name="Shi W."/>
            <person name="Du L."/>
            <person name="Sun Y."/>
            <person name="Zhan W."/>
            <person name="Jiang J.F."/>
            <person name="Wang Q."/>
            <person name="Zhang B."/>
            <person name="Ji P."/>
            <person name="Bell-Sakyi L."/>
            <person name="Cui X.M."/>
            <person name="Yuan T.T."/>
            <person name="Jiang B.G."/>
            <person name="Yang W.F."/>
            <person name="Lam T.T."/>
            <person name="Chang Q.C."/>
            <person name="Ding S.J."/>
            <person name="Wang X.J."/>
            <person name="Zhu J.G."/>
            <person name="Ruan X.D."/>
            <person name="Zhao L."/>
            <person name="Wei J.T."/>
            <person name="Ye R.Z."/>
            <person name="Que T.C."/>
            <person name="Du C.H."/>
            <person name="Zhou Y.H."/>
            <person name="Cheng J.X."/>
            <person name="Dai P.F."/>
            <person name="Guo W.B."/>
            <person name="Han X.H."/>
            <person name="Huang E.J."/>
            <person name="Li L.F."/>
            <person name="Wei W."/>
            <person name="Gao Y.C."/>
            <person name="Liu J.Z."/>
            <person name="Shao H.Z."/>
            <person name="Wang X."/>
            <person name="Wang C.C."/>
            <person name="Yang T.C."/>
            <person name="Huo Q.B."/>
            <person name="Li W."/>
            <person name="Chen H.Y."/>
            <person name="Chen S.E."/>
            <person name="Zhou L.G."/>
            <person name="Ni X.B."/>
            <person name="Tian J.H."/>
            <person name="Sheng Y."/>
            <person name="Liu T."/>
            <person name="Pan Y.S."/>
            <person name="Xia L.Y."/>
            <person name="Li J."/>
            <person name="Zhao F."/>
            <person name="Cao W.C."/>
        </authorList>
    </citation>
    <scope>NUCLEOTIDE SEQUENCE</scope>
    <source>
        <strain evidence="3">Rmic-2018</strain>
    </source>
</reference>
<keyword evidence="4" id="KW-1185">Reference proteome</keyword>
<evidence type="ECO:0000256" key="1">
    <source>
        <dbReference type="SAM" id="Phobius"/>
    </source>
</evidence>
<evidence type="ECO:0000313" key="3">
    <source>
        <dbReference type="EMBL" id="KAH8027221.1"/>
    </source>
</evidence>
<gene>
    <name evidence="3" type="ORF">HPB51_003674</name>
</gene>
<evidence type="ECO:0000313" key="4">
    <source>
        <dbReference type="Proteomes" id="UP000821866"/>
    </source>
</evidence>
<protein>
    <recommendedName>
        <fullName evidence="2">P5A-ATPase transmembrane helical hairpin domain-containing protein</fullName>
    </recommendedName>
</protein>
<feature type="transmembrane region" description="Helical" evidence="1">
    <location>
        <begin position="55"/>
        <end position="78"/>
    </location>
</feature>
<keyword evidence="1" id="KW-0472">Membrane</keyword>